<comment type="caution">
    <text evidence="1">The sequence shown here is derived from an EMBL/GenBank/DDBJ whole genome shotgun (WGS) entry which is preliminary data.</text>
</comment>
<sequence length="210" mass="24652">MFSIESVENERERGTRVRVGPNEIIRYLNARYISHIEACIRLLDYVVQGKSHSIVLLPVAVTWFCFELTKTQKKFGSVPFNADAFLRVTCQRRPVNQIAETMLYHDIPKKFTWKNGRWVRRKTFQVAIGRMIHVSPHDMERFYLRLMLCNRRGPTAFENLRTASGIEYPSYLDAAKAAGHLENNVEWIGCMEEAREYNMPYQLFNSLLHF</sequence>
<name>A0A225WID4_9STRA</name>
<accession>A0A225WID4</accession>
<protein>
    <submittedName>
        <fullName evidence="1">Helitron helicase</fullName>
    </submittedName>
</protein>
<keyword evidence="2" id="KW-1185">Reference proteome</keyword>
<gene>
    <name evidence="1" type="ORF">PHMEG_0008596</name>
</gene>
<keyword evidence="1" id="KW-0067">ATP-binding</keyword>
<keyword evidence="1" id="KW-0347">Helicase</keyword>
<dbReference type="PANTHER" id="PTHR10492">
    <property type="match status" value="1"/>
</dbReference>
<proteinExistence type="predicted"/>
<keyword evidence="1" id="KW-0378">Hydrolase</keyword>
<reference evidence="2" key="1">
    <citation type="submission" date="2017-03" db="EMBL/GenBank/DDBJ databases">
        <title>Phytopthora megakarya and P. palmivora, two closely related causual agents of cacao black pod achieved similar genome size and gene model numbers by different mechanisms.</title>
        <authorList>
            <person name="Ali S."/>
            <person name="Shao J."/>
            <person name="Larry D.J."/>
            <person name="Kronmiller B."/>
            <person name="Shen D."/>
            <person name="Strem M.D."/>
            <person name="Melnick R.L."/>
            <person name="Guiltinan M.J."/>
            <person name="Tyler B.M."/>
            <person name="Meinhardt L.W."/>
            <person name="Bailey B.A."/>
        </authorList>
    </citation>
    <scope>NUCLEOTIDE SEQUENCE [LARGE SCALE GENOMIC DNA]</scope>
    <source>
        <strain evidence="2">zdho120</strain>
    </source>
</reference>
<dbReference type="AlphaFoldDB" id="A0A225WID4"/>
<dbReference type="Proteomes" id="UP000198211">
    <property type="component" value="Unassembled WGS sequence"/>
</dbReference>
<dbReference type="EMBL" id="NBNE01000750">
    <property type="protein sequence ID" value="OWZ17456.1"/>
    <property type="molecule type" value="Genomic_DNA"/>
</dbReference>
<evidence type="ECO:0000313" key="2">
    <source>
        <dbReference type="Proteomes" id="UP000198211"/>
    </source>
</evidence>
<organism evidence="1 2">
    <name type="scientific">Phytophthora megakarya</name>
    <dbReference type="NCBI Taxonomy" id="4795"/>
    <lineage>
        <taxon>Eukaryota</taxon>
        <taxon>Sar</taxon>
        <taxon>Stramenopiles</taxon>
        <taxon>Oomycota</taxon>
        <taxon>Peronosporomycetes</taxon>
        <taxon>Peronosporales</taxon>
        <taxon>Peronosporaceae</taxon>
        <taxon>Phytophthora</taxon>
    </lineage>
</organism>
<keyword evidence="1" id="KW-0547">Nucleotide-binding</keyword>
<dbReference type="STRING" id="4795.A0A225WID4"/>
<dbReference type="PANTHER" id="PTHR10492:SF57">
    <property type="entry name" value="ATP-DEPENDENT DNA HELICASE"/>
    <property type="match status" value="1"/>
</dbReference>
<evidence type="ECO:0000313" key="1">
    <source>
        <dbReference type="EMBL" id="OWZ17456.1"/>
    </source>
</evidence>
<dbReference type="GO" id="GO:0004386">
    <property type="term" value="F:helicase activity"/>
    <property type="evidence" value="ECO:0007669"/>
    <property type="project" value="UniProtKB-KW"/>
</dbReference>
<dbReference type="OrthoDB" id="125973at2759"/>